<keyword evidence="8" id="KW-0066">ATP synthesis</keyword>
<evidence type="ECO:0000256" key="7">
    <source>
        <dbReference type="ARBA" id="ARBA00023136"/>
    </source>
</evidence>
<gene>
    <name evidence="13" type="ORF">IAC76_08045</name>
</gene>
<reference evidence="13" key="2">
    <citation type="journal article" date="2021" name="PeerJ">
        <title>Extensive microbial diversity within the chicken gut microbiome revealed by metagenomics and culture.</title>
        <authorList>
            <person name="Gilroy R."/>
            <person name="Ravi A."/>
            <person name="Getino M."/>
            <person name="Pursley I."/>
            <person name="Horton D.L."/>
            <person name="Alikhan N.F."/>
            <person name="Baker D."/>
            <person name="Gharbi K."/>
            <person name="Hall N."/>
            <person name="Watson M."/>
            <person name="Adriaenssens E.M."/>
            <person name="Foster-Nyarko E."/>
            <person name="Jarju S."/>
            <person name="Secka A."/>
            <person name="Antonio M."/>
            <person name="Oren A."/>
            <person name="Chaudhuri R.R."/>
            <person name="La Ragione R."/>
            <person name="Hildebrand F."/>
            <person name="Pallen M.J."/>
        </authorList>
    </citation>
    <scope>NUCLEOTIDE SEQUENCE</scope>
    <source>
        <strain evidence="13">10192</strain>
    </source>
</reference>
<dbReference type="GO" id="GO:0015078">
    <property type="term" value="F:proton transmembrane transporter activity"/>
    <property type="evidence" value="ECO:0007669"/>
    <property type="project" value="InterPro"/>
</dbReference>
<organism evidence="13 14">
    <name type="scientific">Candidatus Scatousia excrementipullorum</name>
    <dbReference type="NCBI Taxonomy" id="2840936"/>
    <lineage>
        <taxon>Bacteria</taxon>
        <taxon>Candidatus Scatousia</taxon>
    </lineage>
</organism>
<accession>A0A9D9DR81</accession>
<comment type="subcellular location">
    <subcellularLocation>
        <location evidence="10">Endomembrane system</location>
        <topology evidence="10">Single-pass membrane protein</topology>
    </subcellularLocation>
</comment>
<evidence type="ECO:0000256" key="5">
    <source>
        <dbReference type="ARBA" id="ARBA00022989"/>
    </source>
</evidence>
<keyword evidence="6 11" id="KW-0406">Ion transport</keyword>
<dbReference type="GO" id="GO:0045259">
    <property type="term" value="C:proton-transporting ATP synthase complex"/>
    <property type="evidence" value="ECO:0007669"/>
    <property type="project" value="UniProtKB-KW"/>
</dbReference>
<dbReference type="Pfam" id="PF00430">
    <property type="entry name" value="ATP-synt_B"/>
    <property type="match status" value="1"/>
</dbReference>
<evidence type="ECO:0000256" key="4">
    <source>
        <dbReference type="ARBA" id="ARBA00022781"/>
    </source>
</evidence>
<dbReference type="PANTHER" id="PTHR34264:SF3">
    <property type="entry name" value="ATP SYNTHASE SUBUNIT B, CHLOROPLASTIC"/>
    <property type="match status" value="1"/>
</dbReference>
<reference evidence="13" key="1">
    <citation type="submission" date="2020-10" db="EMBL/GenBank/DDBJ databases">
        <authorList>
            <person name="Gilroy R."/>
        </authorList>
    </citation>
    <scope>NUCLEOTIDE SEQUENCE</scope>
    <source>
        <strain evidence="13">10192</strain>
    </source>
</reference>
<dbReference type="GO" id="GO:0012505">
    <property type="term" value="C:endomembrane system"/>
    <property type="evidence" value="ECO:0007669"/>
    <property type="project" value="UniProtKB-SubCell"/>
</dbReference>
<evidence type="ECO:0000256" key="12">
    <source>
        <dbReference type="SAM" id="Coils"/>
    </source>
</evidence>
<dbReference type="AlphaFoldDB" id="A0A9D9DR81"/>
<keyword evidence="3 11" id="KW-0812">Transmembrane</keyword>
<evidence type="ECO:0000256" key="10">
    <source>
        <dbReference type="ARBA" id="ARBA00037847"/>
    </source>
</evidence>
<evidence type="ECO:0000256" key="8">
    <source>
        <dbReference type="ARBA" id="ARBA00023310"/>
    </source>
</evidence>
<sequence>MNEILHIWDTIVKTNTFNFAVMIALLWWICKKFNIGGILENAKQNVINSIEKSKEEKAAAKEKLEAANELVKNLDSDIASQLNEAGKQGDLLSTDLLHDTENKISRINDNISRVVASEEQTISSRLTNKTATAAVKTAENHIKNILKNTPELHDRYIQESINELDRIQV</sequence>
<keyword evidence="2 11" id="KW-0138">CF(0)</keyword>
<evidence type="ECO:0000313" key="14">
    <source>
        <dbReference type="Proteomes" id="UP000823632"/>
    </source>
</evidence>
<evidence type="ECO:0008006" key="15">
    <source>
        <dbReference type="Google" id="ProtNLM"/>
    </source>
</evidence>
<name>A0A9D9DR81_9BACT</name>
<evidence type="ECO:0000256" key="2">
    <source>
        <dbReference type="ARBA" id="ARBA00022547"/>
    </source>
</evidence>
<feature type="coiled-coil region" evidence="12">
    <location>
        <begin position="43"/>
        <end position="84"/>
    </location>
</feature>
<evidence type="ECO:0000256" key="9">
    <source>
        <dbReference type="ARBA" id="ARBA00025198"/>
    </source>
</evidence>
<evidence type="ECO:0000256" key="6">
    <source>
        <dbReference type="ARBA" id="ARBA00023065"/>
    </source>
</evidence>
<dbReference type="Proteomes" id="UP000823632">
    <property type="component" value="Unassembled WGS sequence"/>
</dbReference>
<evidence type="ECO:0000256" key="11">
    <source>
        <dbReference type="RuleBase" id="RU003848"/>
    </source>
</evidence>
<evidence type="ECO:0000256" key="1">
    <source>
        <dbReference type="ARBA" id="ARBA00022448"/>
    </source>
</evidence>
<keyword evidence="1 11" id="KW-0813">Transport</keyword>
<keyword evidence="5" id="KW-1133">Transmembrane helix</keyword>
<protein>
    <recommendedName>
        <fullName evidence="15">ATPase subunit I</fullName>
    </recommendedName>
</protein>
<dbReference type="PANTHER" id="PTHR34264">
    <property type="entry name" value="ATP SYNTHASE SUBUNIT B, CHLOROPLASTIC"/>
    <property type="match status" value="1"/>
</dbReference>
<dbReference type="GO" id="GO:0015986">
    <property type="term" value="P:proton motive force-driven ATP synthesis"/>
    <property type="evidence" value="ECO:0007669"/>
    <property type="project" value="InterPro"/>
</dbReference>
<dbReference type="InterPro" id="IPR002146">
    <property type="entry name" value="ATP_synth_b/b'su_bac/chlpt"/>
</dbReference>
<keyword evidence="7" id="KW-0472">Membrane</keyword>
<dbReference type="EMBL" id="JADIND010000178">
    <property type="protein sequence ID" value="MBO8431323.1"/>
    <property type="molecule type" value="Genomic_DNA"/>
</dbReference>
<comment type="function">
    <text evidence="9">F(1)F(0) ATP synthase produces ATP from ADP in the presence of a proton or sodium gradient. F-type ATPases consist of two structural domains, F(1) containing the extramembraneous catalytic core and F(0) containing the membrane proton channel, linked together by a central stalk and a peripheral stalk. During catalysis, ATP synthesis in the catalytic domain of F(1) is coupled via a rotary mechanism of the central stalk subunits to proton translocation.</text>
</comment>
<comment type="similarity">
    <text evidence="11">Belongs to the ATPase B chain family.</text>
</comment>
<comment type="caution">
    <text evidence="13">The sequence shown here is derived from an EMBL/GenBank/DDBJ whole genome shotgun (WGS) entry which is preliminary data.</text>
</comment>
<evidence type="ECO:0000313" key="13">
    <source>
        <dbReference type="EMBL" id="MBO8431323.1"/>
    </source>
</evidence>
<evidence type="ECO:0000256" key="3">
    <source>
        <dbReference type="ARBA" id="ARBA00022692"/>
    </source>
</evidence>
<keyword evidence="4 11" id="KW-0375">Hydrogen ion transport</keyword>
<proteinExistence type="inferred from homology"/>
<keyword evidence="12" id="KW-0175">Coiled coil</keyword>